<dbReference type="PANTHER" id="PTHR23278:SF19">
    <property type="entry name" value="OBSCURIN"/>
    <property type="match status" value="1"/>
</dbReference>
<dbReference type="PANTHER" id="PTHR23278">
    <property type="entry name" value="SIDESTEP PROTEIN"/>
    <property type="match status" value="1"/>
</dbReference>
<dbReference type="InterPro" id="IPR036116">
    <property type="entry name" value="FN3_sf"/>
</dbReference>
<dbReference type="Gene3D" id="2.60.40.10">
    <property type="entry name" value="Immunoglobulins"/>
    <property type="match status" value="3"/>
</dbReference>
<reference evidence="3" key="1">
    <citation type="submission" date="2023-10" db="EMBL/GenBank/DDBJ databases">
        <title>Genome assemblies of two species of porcelain crab, Petrolisthes cinctipes and Petrolisthes manimaculis (Anomura: Porcellanidae).</title>
        <authorList>
            <person name="Angst P."/>
        </authorList>
    </citation>
    <scope>NUCLEOTIDE SEQUENCE</scope>
    <source>
        <strain evidence="3">PB745_01</strain>
        <tissue evidence="3">Gill</tissue>
    </source>
</reference>
<evidence type="ECO:0000313" key="4">
    <source>
        <dbReference type="Proteomes" id="UP001286313"/>
    </source>
</evidence>
<dbReference type="SUPFAM" id="SSF49265">
    <property type="entry name" value="Fibronectin type III"/>
    <property type="match status" value="1"/>
</dbReference>
<organism evidence="3 4">
    <name type="scientific">Petrolisthes cinctipes</name>
    <name type="common">Flat porcelain crab</name>
    <dbReference type="NCBI Taxonomy" id="88211"/>
    <lineage>
        <taxon>Eukaryota</taxon>
        <taxon>Metazoa</taxon>
        <taxon>Ecdysozoa</taxon>
        <taxon>Arthropoda</taxon>
        <taxon>Crustacea</taxon>
        <taxon>Multicrustacea</taxon>
        <taxon>Malacostraca</taxon>
        <taxon>Eumalacostraca</taxon>
        <taxon>Eucarida</taxon>
        <taxon>Decapoda</taxon>
        <taxon>Pleocyemata</taxon>
        <taxon>Anomura</taxon>
        <taxon>Galatheoidea</taxon>
        <taxon>Porcellanidae</taxon>
        <taxon>Petrolisthes</taxon>
    </lineage>
</organism>
<dbReference type="SUPFAM" id="SSF48726">
    <property type="entry name" value="Immunoglobulin"/>
    <property type="match status" value="2"/>
</dbReference>
<comment type="caution">
    <text evidence="3">The sequence shown here is derived from an EMBL/GenBank/DDBJ whole genome shotgun (WGS) entry which is preliminary data.</text>
</comment>
<name>A0AAE1EK47_PETCI</name>
<dbReference type="CDD" id="cd00063">
    <property type="entry name" value="FN3"/>
    <property type="match status" value="1"/>
</dbReference>
<dbReference type="PROSITE" id="PS50853">
    <property type="entry name" value="FN3"/>
    <property type="match status" value="1"/>
</dbReference>
<gene>
    <name evidence="3" type="ORF">Pcinc_038362</name>
</gene>
<feature type="domain" description="Fibronectin type-III" evidence="2">
    <location>
        <begin position="186"/>
        <end position="279"/>
    </location>
</feature>
<proteinExistence type="predicted"/>
<keyword evidence="4" id="KW-1185">Reference proteome</keyword>
<sequence length="285" mass="31323">LQSTSDKIRVYSSRGNWRSSEKWDWSLDIVDPKTSGEALVHNSTAGVILVGESLALQKVGRRQAGRYTCAAANQLSAVISNPITLNIKYTPECRTSPTTYFIYDKPINITCTVSSYPSVKSIRWQWNNSKEVLESLPVPEPDNQSSAQITVYPVQNPEDRALSCWAVNEMGKQTQPCGFSVKVAKAPLPLSSCRLANITASSLSLTCQRPDVAAAGTTLYRAEVYFENRTLFANVTSRRPNFNVSRLDAGTSYQIKVYVTHGPVTSQPVVVSAYTSRSSRSTPGE</sequence>
<feature type="domain" description="Ig-like" evidence="1">
    <location>
        <begin position="91"/>
        <end position="180"/>
    </location>
</feature>
<accession>A0AAE1EK47</accession>
<evidence type="ECO:0000313" key="3">
    <source>
        <dbReference type="EMBL" id="KAK3855222.1"/>
    </source>
</evidence>
<evidence type="ECO:0000259" key="1">
    <source>
        <dbReference type="PROSITE" id="PS50835"/>
    </source>
</evidence>
<dbReference type="InterPro" id="IPR007110">
    <property type="entry name" value="Ig-like_dom"/>
</dbReference>
<feature type="non-terminal residue" evidence="3">
    <location>
        <position position="1"/>
    </location>
</feature>
<dbReference type="PROSITE" id="PS50835">
    <property type="entry name" value="IG_LIKE"/>
    <property type="match status" value="1"/>
</dbReference>
<dbReference type="AlphaFoldDB" id="A0AAE1EK47"/>
<dbReference type="EMBL" id="JAWQEG010006299">
    <property type="protein sequence ID" value="KAK3855222.1"/>
    <property type="molecule type" value="Genomic_DNA"/>
</dbReference>
<protein>
    <submittedName>
        <fullName evidence="3">Uncharacterized protein</fullName>
    </submittedName>
</protein>
<dbReference type="InterPro" id="IPR013783">
    <property type="entry name" value="Ig-like_fold"/>
</dbReference>
<dbReference type="Proteomes" id="UP001286313">
    <property type="component" value="Unassembled WGS sequence"/>
</dbReference>
<dbReference type="InterPro" id="IPR003961">
    <property type="entry name" value="FN3_dom"/>
</dbReference>
<dbReference type="InterPro" id="IPR036179">
    <property type="entry name" value="Ig-like_dom_sf"/>
</dbReference>
<evidence type="ECO:0000259" key="2">
    <source>
        <dbReference type="PROSITE" id="PS50853"/>
    </source>
</evidence>